<name>A0ABR2SVQ1_9ROSI</name>
<comment type="caution">
    <text evidence="1">The sequence shown here is derived from an EMBL/GenBank/DDBJ whole genome shotgun (WGS) entry which is preliminary data.</text>
</comment>
<evidence type="ECO:0000313" key="2">
    <source>
        <dbReference type="Proteomes" id="UP001396334"/>
    </source>
</evidence>
<accession>A0ABR2SVQ1</accession>
<organism evidence="1 2">
    <name type="scientific">Hibiscus sabdariffa</name>
    <name type="common">roselle</name>
    <dbReference type="NCBI Taxonomy" id="183260"/>
    <lineage>
        <taxon>Eukaryota</taxon>
        <taxon>Viridiplantae</taxon>
        <taxon>Streptophyta</taxon>
        <taxon>Embryophyta</taxon>
        <taxon>Tracheophyta</taxon>
        <taxon>Spermatophyta</taxon>
        <taxon>Magnoliopsida</taxon>
        <taxon>eudicotyledons</taxon>
        <taxon>Gunneridae</taxon>
        <taxon>Pentapetalae</taxon>
        <taxon>rosids</taxon>
        <taxon>malvids</taxon>
        <taxon>Malvales</taxon>
        <taxon>Malvaceae</taxon>
        <taxon>Malvoideae</taxon>
        <taxon>Hibiscus</taxon>
    </lineage>
</organism>
<proteinExistence type="predicted"/>
<sequence length="82" mass="9289">MNECSEVELICYWKVASYFCSSVSQIRSRRGDEFSKILQMIGSGRGNACCNFQGWHLSLLQRLLSASRTRHSGSFFTVLVCT</sequence>
<reference evidence="1 2" key="1">
    <citation type="journal article" date="2024" name="G3 (Bethesda)">
        <title>Genome assembly of Hibiscus sabdariffa L. provides insights into metabolisms of medicinal natural products.</title>
        <authorList>
            <person name="Kim T."/>
        </authorList>
    </citation>
    <scope>NUCLEOTIDE SEQUENCE [LARGE SCALE GENOMIC DNA]</scope>
    <source>
        <strain evidence="1">TK-2024</strain>
        <tissue evidence="1">Old leaves</tissue>
    </source>
</reference>
<protein>
    <submittedName>
        <fullName evidence="1">Uncharacterized protein</fullName>
    </submittedName>
</protein>
<dbReference type="EMBL" id="JBBPBN010000011">
    <property type="protein sequence ID" value="KAK9029049.1"/>
    <property type="molecule type" value="Genomic_DNA"/>
</dbReference>
<gene>
    <name evidence="1" type="ORF">V6N11_026174</name>
</gene>
<evidence type="ECO:0000313" key="1">
    <source>
        <dbReference type="EMBL" id="KAK9029049.1"/>
    </source>
</evidence>
<keyword evidence="2" id="KW-1185">Reference proteome</keyword>
<dbReference type="Proteomes" id="UP001396334">
    <property type="component" value="Unassembled WGS sequence"/>
</dbReference>